<comment type="caution">
    <text evidence="1">The sequence shown here is derived from an EMBL/GenBank/DDBJ whole genome shotgun (WGS) entry which is preliminary data.</text>
</comment>
<gene>
    <name evidence="1" type="ORF">A3J50_03630</name>
</gene>
<dbReference type="AlphaFoldDB" id="A0A1G1WNE3"/>
<accession>A0A1G1WNE3</accession>
<evidence type="ECO:0000313" key="1">
    <source>
        <dbReference type="EMBL" id="OGY29268.1"/>
    </source>
</evidence>
<name>A0A1G1WNE3_9BACT</name>
<organism evidence="1 2">
    <name type="scientific">Candidatus Woykebacteria bacterium RIFCSPHIGHO2_02_FULL_43_16b</name>
    <dbReference type="NCBI Taxonomy" id="1802601"/>
    <lineage>
        <taxon>Bacteria</taxon>
        <taxon>Candidatus Woykeibacteriota</taxon>
    </lineage>
</organism>
<dbReference type="Proteomes" id="UP000177821">
    <property type="component" value="Unassembled WGS sequence"/>
</dbReference>
<dbReference type="EMBL" id="MHCX01000031">
    <property type="protein sequence ID" value="OGY29268.1"/>
    <property type="molecule type" value="Genomic_DNA"/>
</dbReference>
<proteinExistence type="predicted"/>
<sequence>MAKAVLFDSKVFEEGQLGALVVYKLPGQTKYLIVYFDGKEYLRFTISDLPSSLTTTVFGLINFIEGLDKIQTVFLGDLVLKYNGSEPLAQVSVLIHDTPLEFSLPVPDGLVLAKHFALEIDAEEGFFRFTDVSGLQGFMLFDDLSAVIRSPENIYPLASQLAALGH</sequence>
<evidence type="ECO:0000313" key="2">
    <source>
        <dbReference type="Proteomes" id="UP000177821"/>
    </source>
</evidence>
<protein>
    <submittedName>
        <fullName evidence="1">Uncharacterized protein</fullName>
    </submittedName>
</protein>
<reference evidence="1 2" key="1">
    <citation type="journal article" date="2016" name="Nat. Commun.">
        <title>Thousands of microbial genomes shed light on interconnected biogeochemical processes in an aquifer system.</title>
        <authorList>
            <person name="Anantharaman K."/>
            <person name="Brown C.T."/>
            <person name="Hug L.A."/>
            <person name="Sharon I."/>
            <person name="Castelle C.J."/>
            <person name="Probst A.J."/>
            <person name="Thomas B.C."/>
            <person name="Singh A."/>
            <person name="Wilkins M.J."/>
            <person name="Karaoz U."/>
            <person name="Brodie E.L."/>
            <person name="Williams K.H."/>
            <person name="Hubbard S.S."/>
            <person name="Banfield J.F."/>
        </authorList>
    </citation>
    <scope>NUCLEOTIDE SEQUENCE [LARGE SCALE GENOMIC DNA]</scope>
</reference>